<gene>
    <name evidence="1" type="ORF">UFOVP54_3</name>
</gene>
<sequence>MEKKLILHQVKFSPSSIFSKADVMRLVSSVDENPIKITVMEAKQEEVEMVSLFDFLGHAAGPALGAAVYGVANRTREKVETRIIETKTYKGKVMLYRKVFLNDYFKSKQK</sequence>
<protein>
    <submittedName>
        <fullName evidence="1">Uncharacterized protein</fullName>
    </submittedName>
</protein>
<evidence type="ECO:0000313" key="1">
    <source>
        <dbReference type="EMBL" id="CAB4124482.1"/>
    </source>
</evidence>
<dbReference type="EMBL" id="LR796188">
    <property type="protein sequence ID" value="CAB4124482.1"/>
    <property type="molecule type" value="Genomic_DNA"/>
</dbReference>
<organism evidence="1">
    <name type="scientific">uncultured Caudovirales phage</name>
    <dbReference type="NCBI Taxonomy" id="2100421"/>
    <lineage>
        <taxon>Viruses</taxon>
        <taxon>Duplodnaviria</taxon>
        <taxon>Heunggongvirae</taxon>
        <taxon>Uroviricota</taxon>
        <taxon>Caudoviricetes</taxon>
        <taxon>Peduoviridae</taxon>
        <taxon>Maltschvirus</taxon>
        <taxon>Maltschvirus maltsch</taxon>
    </lineage>
</organism>
<name>A0A6J5KT69_9CAUD</name>
<proteinExistence type="predicted"/>
<reference evidence="1" key="1">
    <citation type="submission" date="2020-04" db="EMBL/GenBank/DDBJ databases">
        <authorList>
            <person name="Chiriac C."/>
            <person name="Salcher M."/>
            <person name="Ghai R."/>
            <person name="Kavagutti S V."/>
        </authorList>
    </citation>
    <scope>NUCLEOTIDE SEQUENCE</scope>
</reference>
<accession>A0A6J5KT69</accession>